<dbReference type="GO" id="GO:0008253">
    <property type="term" value="F:5'-nucleotidase activity"/>
    <property type="evidence" value="ECO:0007669"/>
    <property type="project" value="TreeGrafter"/>
</dbReference>
<dbReference type="Gene3D" id="3.90.780.10">
    <property type="entry name" value="5'-Nucleotidase, C-terminal domain"/>
    <property type="match status" value="1"/>
</dbReference>
<dbReference type="AlphaFoldDB" id="A0A850RD35"/>
<evidence type="ECO:0000256" key="2">
    <source>
        <dbReference type="RuleBase" id="RU362119"/>
    </source>
</evidence>
<reference evidence="5 6" key="1">
    <citation type="submission" date="2020-06" db="EMBL/GenBank/DDBJ databases">
        <authorList>
            <person name="Kang J."/>
        </authorList>
    </citation>
    <scope>NUCLEOTIDE SEQUENCE [LARGE SCALE GENOMIC DNA]</scope>
    <source>
        <strain evidence="5 6">DCY120</strain>
    </source>
</reference>
<dbReference type="PRINTS" id="PR01607">
    <property type="entry name" value="APYRASEFAMLY"/>
</dbReference>
<keyword evidence="2" id="KW-0547">Nucleotide-binding</keyword>
<organism evidence="5 6">
    <name type="scientific">Bombilactobacillus apium</name>
    <dbReference type="NCBI Taxonomy" id="2675299"/>
    <lineage>
        <taxon>Bacteria</taxon>
        <taxon>Bacillati</taxon>
        <taxon>Bacillota</taxon>
        <taxon>Bacilli</taxon>
        <taxon>Lactobacillales</taxon>
        <taxon>Lactobacillaceae</taxon>
        <taxon>Bombilactobacillus</taxon>
    </lineage>
</organism>
<proteinExistence type="inferred from homology"/>
<accession>A0A850RD35</accession>
<dbReference type="InterPro" id="IPR029052">
    <property type="entry name" value="Metallo-depent_PP-like"/>
</dbReference>
<dbReference type="CDD" id="cd00845">
    <property type="entry name" value="MPP_UshA_N_like"/>
    <property type="match status" value="1"/>
</dbReference>
<gene>
    <name evidence="5" type="ORF">HU830_08640</name>
</gene>
<feature type="domain" description="Calcineurin-like phosphoesterase" evidence="3">
    <location>
        <begin position="5"/>
        <end position="204"/>
    </location>
</feature>
<evidence type="ECO:0000259" key="3">
    <source>
        <dbReference type="Pfam" id="PF00149"/>
    </source>
</evidence>
<dbReference type="InterPro" id="IPR006179">
    <property type="entry name" value="5_nucleotidase/apyrase"/>
</dbReference>
<keyword evidence="6" id="KW-1185">Reference proteome</keyword>
<dbReference type="PANTHER" id="PTHR11575">
    <property type="entry name" value="5'-NUCLEOTIDASE-RELATED"/>
    <property type="match status" value="1"/>
</dbReference>
<protein>
    <submittedName>
        <fullName evidence="5">Bifunctional metallophosphatase/5'-nucleotidase</fullName>
    </submittedName>
</protein>
<evidence type="ECO:0000256" key="1">
    <source>
        <dbReference type="ARBA" id="ARBA00022729"/>
    </source>
</evidence>
<dbReference type="PROSITE" id="PS00785">
    <property type="entry name" value="5_NUCLEOTIDASE_1"/>
    <property type="match status" value="1"/>
</dbReference>
<feature type="domain" description="5'-Nucleotidase C-terminal" evidence="4">
    <location>
        <begin position="293"/>
        <end position="418"/>
    </location>
</feature>
<dbReference type="Gene3D" id="3.60.21.10">
    <property type="match status" value="1"/>
</dbReference>
<dbReference type="InterPro" id="IPR008334">
    <property type="entry name" value="5'-Nucleotdase_C"/>
</dbReference>
<dbReference type="InterPro" id="IPR036907">
    <property type="entry name" value="5'-Nucleotdase_C_sf"/>
</dbReference>
<evidence type="ECO:0000259" key="4">
    <source>
        <dbReference type="Pfam" id="PF02872"/>
    </source>
</evidence>
<dbReference type="GO" id="GO:0000166">
    <property type="term" value="F:nucleotide binding"/>
    <property type="evidence" value="ECO:0007669"/>
    <property type="project" value="UniProtKB-KW"/>
</dbReference>
<dbReference type="Proteomes" id="UP000563523">
    <property type="component" value="Unassembled WGS sequence"/>
</dbReference>
<comment type="similarity">
    <text evidence="2">Belongs to the 5'-nucleotidase family.</text>
</comment>
<sequence>MEQLHIMHTNDLHSHFENFPRIQRYIADERLQDQILNQETLVFDIGDATDREHPLTEATLGQANIEWMNQIHYDAVTIGNSEGLYYDHQILEHLYDQANFPVVLANLWENNGQLPHFAQAYQMLTTRQGTKIGVIGLTASYKRTYPLVQWDVHPAADVLPSLLTKLRPQVDILILLSHLGLNQDRQLAQTYPELDLIIGAHTHHLLPQGEQQRHTWLAAAGKYGEQVGNIYLDLENHHLQTVRVKTTPVTEINSQPEDQTWILEQQRKGERLLEEQVVATLPVQYERVPAPHSSLDLTFQAMEELTNCQIALLNTGLFLTTLLAGPVTENDLHRQLPHAIHVMKTTLSGQDLWRLAMEVEKNRGFLSNFIQKGMGFRGKFFGDLVWDGLEVDPRTRQVFYQHQPLQPSQKYQIALLDHYLFIPFFPTIEIMGENEIIYPDFLRTIVSKYLQRTFGGGEKRDDKTGK</sequence>
<dbReference type="EMBL" id="JABZEC010000013">
    <property type="protein sequence ID" value="NVY97186.1"/>
    <property type="molecule type" value="Genomic_DNA"/>
</dbReference>
<dbReference type="GO" id="GO:0009166">
    <property type="term" value="P:nucleotide catabolic process"/>
    <property type="evidence" value="ECO:0007669"/>
    <property type="project" value="InterPro"/>
</dbReference>
<dbReference type="SUPFAM" id="SSF56300">
    <property type="entry name" value="Metallo-dependent phosphatases"/>
    <property type="match status" value="1"/>
</dbReference>
<dbReference type="InterPro" id="IPR006146">
    <property type="entry name" value="5'-Nucleotdase_CS"/>
</dbReference>
<dbReference type="InterPro" id="IPR011240">
    <property type="entry name" value="Pesterase_YunD"/>
</dbReference>
<dbReference type="SUPFAM" id="SSF55816">
    <property type="entry name" value="5'-nucleotidase (syn. UDP-sugar hydrolase), C-terminal domain"/>
    <property type="match status" value="1"/>
</dbReference>
<dbReference type="Pfam" id="PF00149">
    <property type="entry name" value="Metallophos"/>
    <property type="match status" value="1"/>
</dbReference>
<name>A0A850RD35_9LACO</name>
<dbReference type="RefSeq" id="WP_176943350.1">
    <property type="nucleotide sequence ID" value="NZ_JABZEC010000013.1"/>
</dbReference>
<dbReference type="PIRSF" id="PIRSF036361">
    <property type="entry name" value="YunD"/>
    <property type="match status" value="1"/>
</dbReference>
<dbReference type="GO" id="GO:0030288">
    <property type="term" value="C:outer membrane-bounded periplasmic space"/>
    <property type="evidence" value="ECO:0007669"/>
    <property type="project" value="TreeGrafter"/>
</dbReference>
<dbReference type="Pfam" id="PF02872">
    <property type="entry name" value="5_nucleotid_C"/>
    <property type="match status" value="1"/>
</dbReference>
<dbReference type="GO" id="GO:0046872">
    <property type="term" value="F:metal ion binding"/>
    <property type="evidence" value="ECO:0007669"/>
    <property type="project" value="InterPro"/>
</dbReference>
<dbReference type="InterPro" id="IPR004843">
    <property type="entry name" value="Calcineurin-like_PHP"/>
</dbReference>
<evidence type="ECO:0000313" key="5">
    <source>
        <dbReference type="EMBL" id="NVY97186.1"/>
    </source>
</evidence>
<keyword evidence="2" id="KW-0378">Hydrolase</keyword>
<evidence type="ECO:0000313" key="6">
    <source>
        <dbReference type="Proteomes" id="UP000563523"/>
    </source>
</evidence>
<keyword evidence="1" id="KW-0732">Signal</keyword>
<dbReference type="PANTHER" id="PTHR11575:SF23">
    <property type="entry name" value="5-NUCLEOTIDASE FAMILY PROTEIN"/>
    <property type="match status" value="1"/>
</dbReference>
<dbReference type="GO" id="GO:0008768">
    <property type="term" value="F:UDP-sugar diphosphatase activity"/>
    <property type="evidence" value="ECO:0007669"/>
    <property type="project" value="TreeGrafter"/>
</dbReference>
<comment type="caution">
    <text evidence="5">The sequence shown here is derived from an EMBL/GenBank/DDBJ whole genome shotgun (WGS) entry which is preliminary data.</text>
</comment>